<dbReference type="GO" id="GO:0071555">
    <property type="term" value="P:cell wall organization"/>
    <property type="evidence" value="ECO:0007669"/>
    <property type="project" value="UniProtKB-KW"/>
</dbReference>
<dbReference type="UniPathway" id="UPA00219"/>
<proteinExistence type="inferred from homology"/>
<evidence type="ECO:0000256" key="2">
    <source>
        <dbReference type="ARBA" id="ARBA00004752"/>
    </source>
</evidence>
<dbReference type="GO" id="GO:0008360">
    <property type="term" value="P:regulation of cell shape"/>
    <property type="evidence" value="ECO:0007669"/>
    <property type="project" value="UniProtKB-KW"/>
</dbReference>
<organism evidence="18 19">
    <name type="scientific">Bacillus taeanensis</name>
    <dbReference type="NCBI Taxonomy" id="273032"/>
    <lineage>
        <taxon>Bacteria</taxon>
        <taxon>Bacillati</taxon>
        <taxon>Bacillota</taxon>
        <taxon>Bacilli</taxon>
        <taxon>Bacillales</taxon>
        <taxon>Bacillaceae</taxon>
        <taxon>Bacillus</taxon>
    </lineage>
</organism>
<comment type="catalytic activity">
    <reaction evidence="12">
        <text>Preferential cleavage: (Ac)2-L-Lys-D-Ala-|-D-Ala. Also transpeptidation of peptidyl-alanyl moieties that are N-acyl substituents of D-alanine.</text>
        <dbReference type="EC" id="3.4.16.4"/>
    </reaction>
</comment>
<keyword evidence="9" id="KW-0133">Cell shape</keyword>
<gene>
    <name evidence="18" type="ORF">DS031_22825</name>
</gene>
<evidence type="ECO:0000256" key="6">
    <source>
        <dbReference type="ARBA" id="ARBA00022670"/>
    </source>
</evidence>
<dbReference type="Gene3D" id="3.40.710.10">
    <property type="entry name" value="DD-peptidase/beta-lactamase superfamily"/>
    <property type="match status" value="1"/>
</dbReference>
<dbReference type="SUPFAM" id="SSF69189">
    <property type="entry name" value="Penicillin-binding protein associated domain"/>
    <property type="match status" value="1"/>
</dbReference>
<evidence type="ECO:0000256" key="12">
    <source>
        <dbReference type="ARBA" id="ARBA00034000"/>
    </source>
</evidence>
<dbReference type="Pfam" id="PF07943">
    <property type="entry name" value="PBP5_C"/>
    <property type="match status" value="1"/>
</dbReference>
<feature type="active site" description="Proton acceptor" evidence="13">
    <location>
        <position position="61"/>
    </location>
</feature>
<dbReference type="InterPro" id="IPR012338">
    <property type="entry name" value="Beta-lactam/transpept-like"/>
</dbReference>
<keyword evidence="5 18" id="KW-0121">Carboxypeptidase</keyword>
<evidence type="ECO:0000313" key="19">
    <source>
        <dbReference type="Proteomes" id="UP000253314"/>
    </source>
</evidence>
<evidence type="ECO:0000256" key="14">
    <source>
        <dbReference type="PIRSR" id="PIRSR618044-2"/>
    </source>
</evidence>
<dbReference type="EC" id="3.4.16.4" evidence="4"/>
<feature type="chain" id="PRO_5017058530" description="serine-type D-Ala-D-Ala carboxypeptidase" evidence="16">
    <location>
        <begin position="24"/>
        <end position="440"/>
    </location>
</feature>
<keyword evidence="11" id="KW-0961">Cell wall biogenesis/degradation</keyword>
<feature type="signal peptide" evidence="16">
    <location>
        <begin position="1"/>
        <end position="23"/>
    </location>
</feature>
<dbReference type="GO" id="GO:0009002">
    <property type="term" value="F:serine-type D-Ala-D-Ala carboxypeptidase activity"/>
    <property type="evidence" value="ECO:0007669"/>
    <property type="project" value="UniProtKB-EC"/>
</dbReference>
<keyword evidence="6" id="KW-0645">Protease</keyword>
<evidence type="ECO:0000256" key="10">
    <source>
        <dbReference type="ARBA" id="ARBA00022984"/>
    </source>
</evidence>
<dbReference type="GO" id="GO:0006508">
    <property type="term" value="P:proteolysis"/>
    <property type="evidence" value="ECO:0007669"/>
    <property type="project" value="UniProtKB-KW"/>
</dbReference>
<dbReference type="InterPro" id="IPR012907">
    <property type="entry name" value="Peptidase_S11_C"/>
</dbReference>
<feature type="active site" evidence="13">
    <location>
        <position position="122"/>
    </location>
</feature>
<evidence type="ECO:0000313" key="18">
    <source>
        <dbReference type="EMBL" id="RBW67340.1"/>
    </source>
</evidence>
<comment type="pathway">
    <text evidence="2">Cell wall biogenesis; peptidoglycan biosynthesis.</text>
</comment>
<dbReference type="AlphaFoldDB" id="A0A366XLT9"/>
<accession>A0A366XLT9</accession>
<dbReference type="PANTHER" id="PTHR21581:SF11">
    <property type="entry name" value="D-ALANYL-D-ALANINE CARBOXYPEPTIDASE DACA"/>
    <property type="match status" value="1"/>
</dbReference>
<evidence type="ECO:0000256" key="15">
    <source>
        <dbReference type="RuleBase" id="RU004016"/>
    </source>
</evidence>
<feature type="active site" description="Acyl-ester intermediate" evidence="13">
    <location>
        <position position="58"/>
    </location>
</feature>
<dbReference type="SMART" id="SM00936">
    <property type="entry name" value="PBP5_C"/>
    <property type="match status" value="1"/>
</dbReference>
<comment type="function">
    <text evidence="1">Removes C-terminal D-alanyl residues from sugar-peptide cell wall precursors.</text>
</comment>
<feature type="domain" description="Peptidase S11 D-Ala-D-Ala carboxypeptidase A C-terminal" evidence="17">
    <location>
        <begin position="301"/>
        <end position="410"/>
    </location>
</feature>
<dbReference type="InterPro" id="IPR018044">
    <property type="entry name" value="Peptidase_S11"/>
</dbReference>
<protein>
    <recommendedName>
        <fullName evidence="4">serine-type D-Ala-D-Ala carboxypeptidase</fullName>
        <ecNumber evidence="4">3.4.16.4</ecNumber>
    </recommendedName>
</protein>
<dbReference type="SUPFAM" id="SSF56601">
    <property type="entry name" value="beta-lactamase/transpeptidase-like"/>
    <property type="match status" value="1"/>
</dbReference>
<dbReference type="InterPro" id="IPR037167">
    <property type="entry name" value="Peptidase_S11_C_sf"/>
</dbReference>
<evidence type="ECO:0000256" key="13">
    <source>
        <dbReference type="PIRSR" id="PIRSR618044-1"/>
    </source>
</evidence>
<evidence type="ECO:0000256" key="5">
    <source>
        <dbReference type="ARBA" id="ARBA00022645"/>
    </source>
</evidence>
<keyword evidence="10" id="KW-0573">Peptidoglycan synthesis</keyword>
<keyword evidence="7 16" id="KW-0732">Signal</keyword>
<keyword evidence="8" id="KW-0378">Hydrolase</keyword>
<sequence length="440" mass="48216">MICLLAAVIMLTSFFSTVTSAQAAGALDLNAEAAILIDAETGKVLYEKNPDTVLSPASMTKMMTEYLVLEAIVNKKITWDQEVSVSEYAQKVSQDTALSNVPLLTNLTYTVEELYQAMAIYSANGATIALAELVAGSEAKFVEMMNEKAKVLGMKDYKFVNSTGLNNSDLFGDHPAGDATEENLMSARSTANLAYKLLNDYPEVLETASIAYKDWTKGTTNGPIKMENWNWMLPGITRTDVNDYEGLDGLKTGSTNLAGYCFTGTAKKGNMRLISVVMKTSSQYARFKETEKLLDYGFNQFEKVTILEEGYQFKEESTIPVVKGKEGTVSVETKNALEMVIKQGDKELYEPTYKLDESLLKDGALVAPIQKGDKVGTVTLSYKGENDYGYIAEEMNGPSVDIVTTQAVEKANWFVLTMRAIGGFFASIWTSIADAVKGIF</sequence>
<dbReference type="EMBL" id="QOCW01000041">
    <property type="protein sequence ID" value="RBW67340.1"/>
    <property type="molecule type" value="Genomic_DNA"/>
</dbReference>
<dbReference type="PANTHER" id="PTHR21581">
    <property type="entry name" value="D-ALANYL-D-ALANINE CARBOXYPEPTIDASE"/>
    <property type="match status" value="1"/>
</dbReference>
<dbReference type="InterPro" id="IPR001967">
    <property type="entry name" value="Peptidase_S11_N"/>
</dbReference>
<comment type="caution">
    <text evidence="18">The sequence shown here is derived from an EMBL/GenBank/DDBJ whole genome shotgun (WGS) entry which is preliminary data.</text>
</comment>
<evidence type="ECO:0000256" key="7">
    <source>
        <dbReference type="ARBA" id="ARBA00022729"/>
    </source>
</evidence>
<evidence type="ECO:0000256" key="16">
    <source>
        <dbReference type="SAM" id="SignalP"/>
    </source>
</evidence>
<evidence type="ECO:0000256" key="1">
    <source>
        <dbReference type="ARBA" id="ARBA00003217"/>
    </source>
</evidence>
<dbReference type="Gene3D" id="2.60.410.10">
    <property type="entry name" value="D-Ala-D-Ala carboxypeptidase, C-terminal domain"/>
    <property type="match status" value="1"/>
</dbReference>
<reference evidence="18 19" key="1">
    <citation type="submission" date="2018-07" db="EMBL/GenBank/DDBJ databases">
        <title>Lottiidibacillus patelloidae gen. nov., sp. nov., isolated from the intestinal tract of a marine limpet and the reclassification of B. taeanensis BH030017T, B. algicola KMM 3737T and B. hwajinpoensis SW-72T as genus Lottiidibacillus.</title>
        <authorList>
            <person name="Liu R."/>
            <person name="Huang Z."/>
        </authorList>
    </citation>
    <scope>NUCLEOTIDE SEQUENCE [LARGE SCALE GENOMIC DNA]</scope>
    <source>
        <strain evidence="18 19">BH030017</strain>
    </source>
</reference>
<dbReference type="InterPro" id="IPR015956">
    <property type="entry name" value="Peniciliin-bd_prot_C_sf"/>
</dbReference>
<evidence type="ECO:0000256" key="3">
    <source>
        <dbReference type="ARBA" id="ARBA00007164"/>
    </source>
</evidence>
<dbReference type="OrthoDB" id="9791132at2"/>
<name>A0A366XLT9_9BACI</name>
<dbReference type="Pfam" id="PF00768">
    <property type="entry name" value="Peptidase_S11"/>
    <property type="match status" value="1"/>
</dbReference>
<evidence type="ECO:0000256" key="4">
    <source>
        <dbReference type="ARBA" id="ARBA00012448"/>
    </source>
</evidence>
<dbReference type="PRINTS" id="PR00725">
    <property type="entry name" value="DADACBPTASE1"/>
</dbReference>
<evidence type="ECO:0000256" key="11">
    <source>
        <dbReference type="ARBA" id="ARBA00023316"/>
    </source>
</evidence>
<evidence type="ECO:0000259" key="17">
    <source>
        <dbReference type="SMART" id="SM00936"/>
    </source>
</evidence>
<keyword evidence="19" id="KW-1185">Reference proteome</keyword>
<dbReference type="Proteomes" id="UP000253314">
    <property type="component" value="Unassembled WGS sequence"/>
</dbReference>
<dbReference type="GO" id="GO:0009252">
    <property type="term" value="P:peptidoglycan biosynthetic process"/>
    <property type="evidence" value="ECO:0007669"/>
    <property type="project" value="UniProtKB-UniPathway"/>
</dbReference>
<comment type="similarity">
    <text evidence="3 15">Belongs to the peptidase S11 family.</text>
</comment>
<feature type="binding site" evidence="14">
    <location>
        <position position="251"/>
    </location>
    <ligand>
        <name>substrate</name>
    </ligand>
</feature>
<evidence type="ECO:0000256" key="9">
    <source>
        <dbReference type="ARBA" id="ARBA00022960"/>
    </source>
</evidence>
<evidence type="ECO:0000256" key="8">
    <source>
        <dbReference type="ARBA" id="ARBA00022801"/>
    </source>
</evidence>
<dbReference type="RefSeq" id="WP_113808473.1">
    <property type="nucleotide sequence ID" value="NZ_QOCW01000041.1"/>
</dbReference>